<protein>
    <submittedName>
        <fullName evidence="2">Uncharacterized protein</fullName>
    </submittedName>
</protein>
<evidence type="ECO:0000313" key="2">
    <source>
        <dbReference type="EMBL" id="NMN95844.1"/>
    </source>
</evidence>
<feature type="region of interest" description="Disordered" evidence="1">
    <location>
        <begin position="53"/>
        <end position="95"/>
    </location>
</feature>
<dbReference type="AlphaFoldDB" id="A0A848KFD2"/>
<dbReference type="RefSeq" id="WP_169587201.1">
    <property type="nucleotide sequence ID" value="NZ_VCQU01000004.1"/>
</dbReference>
<keyword evidence="3" id="KW-1185">Reference proteome</keyword>
<dbReference type="EMBL" id="VCQU01000004">
    <property type="protein sequence ID" value="NMN95844.1"/>
    <property type="molecule type" value="Genomic_DNA"/>
</dbReference>
<dbReference type="Proteomes" id="UP000535543">
    <property type="component" value="Unassembled WGS sequence"/>
</dbReference>
<proteinExistence type="predicted"/>
<organism evidence="2 3">
    <name type="scientific">Antrihabitans stalactiti</name>
    <dbReference type="NCBI Taxonomy" id="2584121"/>
    <lineage>
        <taxon>Bacteria</taxon>
        <taxon>Bacillati</taxon>
        <taxon>Actinomycetota</taxon>
        <taxon>Actinomycetes</taxon>
        <taxon>Mycobacteriales</taxon>
        <taxon>Nocardiaceae</taxon>
        <taxon>Antrihabitans</taxon>
    </lineage>
</organism>
<accession>A0A848KFD2</accession>
<evidence type="ECO:0000313" key="3">
    <source>
        <dbReference type="Proteomes" id="UP000535543"/>
    </source>
</evidence>
<name>A0A848KFD2_9NOCA</name>
<gene>
    <name evidence="2" type="ORF">FGL95_12440</name>
</gene>
<reference evidence="2 3" key="2">
    <citation type="submission" date="2020-06" db="EMBL/GenBank/DDBJ databases">
        <title>Antribacter stalactiti gen. nov., sp. nov., a new member of the family Nacardiaceae isolated from a cave.</title>
        <authorList>
            <person name="Kim I.S."/>
        </authorList>
    </citation>
    <scope>NUCLEOTIDE SEQUENCE [LARGE SCALE GENOMIC DNA]</scope>
    <source>
        <strain evidence="2 3">YC2-7</strain>
    </source>
</reference>
<comment type="caution">
    <text evidence="2">The sequence shown here is derived from an EMBL/GenBank/DDBJ whole genome shotgun (WGS) entry which is preliminary data.</text>
</comment>
<sequence>MTRTDTRPGTVGVVSGIEPCWRLDPDVAAFFDDIDEILCEALARQPCPPPPRVISTGFALAPTSPVPAADPSQPRSRNRGRTSRATQRAPPTRGCTVAFSAWRTWHCDKHERTSSKGR</sequence>
<reference evidence="2 3" key="1">
    <citation type="submission" date="2019-05" db="EMBL/GenBank/DDBJ databases">
        <authorList>
            <person name="Lee S.D."/>
        </authorList>
    </citation>
    <scope>NUCLEOTIDE SEQUENCE [LARGE SCALE GENOMIC DNA]</scope>
    <source>
        <strain evidence="2 3">YC2-7</strain>
    </source>
</reference>
<evidence type="ECO:0000256" key="1">
    <source>
        <dbReference type="SAM" id="MobiDB-lite"/>
    </source>
</evidence>